<protein>
    <recommendedName>
        <fullName evidence="3">BZIP domain-containing protein</fullName>
    </recommendedName>
</protein>
<dbReference type="InterPro" id="IPR004827">
    <property type="entry name" value="bZIP"/>
</dbReference>
<evidence type="ECO:0000259" key="3">
    <source>
        <dbReference type="PROSITE" id="PS50217"/>
    </source>
</evidence>
<evidence type="ECO:0000313" key="5">
    <source>
        <dbReference type="Proteomes" id="UP001212152"/>
    </source>
</evidence>
<evidence type="ECO:0000256" key="2">
    <source>
        <dbReference type="SAM" id="MobiDB-lite"/>
    </source>
</evidence>
<keyword evidence="1" id="KW-0175">Coiled coil</keyword>
<feature type="domain" description="BZIP" evidence="3">
    <location>
        <begin position="295"/>
        <end position="341"/>
    </location>
</feature>
<feature type="region of interest" description="Disordered" evidence="2">
    <location>
        <begin position="96"/>
        <end position="124"/>
    </location>
</feature>
<dbReference type="SUPFAM" id="SSF57959">
    <property type="entry name" value="Leucine zipper domain"/>
    <property type="match status" value="1"/>
</dbReference>
<feature type="region of interest" description="Disordered" evidence="2">
    <location>
        <begin position="343"/>
        <end position="383"/>
    </location>
</feature>
<dbReference type="SMART" id="SM00338">
    <property type="entry name" value="BRLZ"/>
    <property type="match status" value="1"/>
</dbReference>
<feature type="region of interest" description="Disordered" evidence="2">
    <location>
        <begin position="1"/>
        <end position="44"/>
    </location>
</feature>
<dbReference type="PROSITE" id="PS00036">
    <property type="entry name" value="BZIP_BASIC"/>
    <property type="match status" value="1"/>
</dbReference>
<feature type="coiled-coil region" evidence="1">
    <location>
        <begin position="307"/>
        <end position="341"/>
    </location>
</feature>
<reference evidence="4" key="1">
    <citation type="submission" date="2020-05" db="EMBL/GenBank/DDBJ databases">
        <title>Phylogenomic resolution of chytrid fungi.</title>
        <authorList>
            <person name="Stajich J.E."/>
            <person name="Amses K."/>
            <person name="Simmons R."/>
            <person name="Seto K."/>
            <person name="Myers J."/>
            <person name="Bonds A."/>
            <person name="Quandt C.A."/>
            <person name="Barry K."/>
            <person name="Liu P."/>
            <person name="Grigoriev I."/>
            <person name="Longcore J.E."/>
            <person name="James T.Y."/>
        </authorList>
    </citation>
    <scope>NUCLEOTIDE SEQUENCE</scope>
    <source>
        <strain evidence="4">JEL0379</strain>
    </source>
</reference>
<sequence>MRRSTFSGISRPMSRRSEEPLSPAEVESLAYHHRSLSHPPPQPLASEYYNMDAAQRSSSSGLMWGLDAAPAATGVTLDRLTHVTDIPPDALVPPAAGHGHAGAAAHDEGQVGPRMRGVCGALPSSSVDAPSSSAGLVTTLPHTSTYNNTAFLSPTSSSHAAGMYGGYPASASSLSDEEYNRHASLAFANLALPETQGVPMQPNQNQFQPVSHHHHHFDLPVQQHPSGQHPQLHHHHQQHQHPLPHTSFHALDPNPSPDYYTEQSFSGSRSRNLETRGRSLSDAGAPGDGDPVQLKRLRNTEAARRSRLRRIAHIDQLEARIAELEAENHRLILRVANLESDRAARQSQSQHRPGEQQPWGGGAAAAAAQHQMAQVGNSPISAMAPMSAFGSLENIKPSDSPHS</sequence>
<organism evidence="4 5">
    <name type="scientific">Geranomyces variabilis</name>
    <dbReference type="NCBI Taxonomy" id="109894"/>
    <lineage>
        <taxon>Eukaryota</taxon>
        <taxon>Fungi</taxon>
        <taxon>Fungi incertae sedis</taxon>
        <taxon>Chytridiomycota</taxon>
        <taxon>Chytridiomycota incertae sedis</taxon>
        <taxon>Chytridiomycetes</taxon>
        <taxon>Spizellomycetales</taxon>
        <taxon>Powellomycetaceae</taxon>
        <taxon>Geranomyces</taxon>
    </lineage>
</organism>
<feature type="compositionally biased region" description="Polar residues" evidence="2">
    <location>
        <begin position="261"/>
        <end position="270"/>
    </location>
</feature>
<dbReference type="EMBL" id="JADGJQ010000006">
    <property type="protein sequence ID" value="KAJ3183460.1"/>
    <property type="molecule type" value="Genomic_DNA"/>
</dbReference>
<dbReference type="Proteomes" id="UP001212152">
    <property type="component" value="Unassembled WGS sequence"/>
</dbReference>
<dbReference type="PROSITE" id="PS50217">
    <property type="entry name" value="BZIP"/>
    <property type="match status" value="1"/>
</dbReference>
<gene>
    <name evidence="4" type="ORF">HDU87_006779</name>
</gene>
<evidence type="ECO:0000313" key="4">
    <source>
        <dbReference type="EMBL" id="KAJ3183460.1"/>
    </source>
</evidence>
<dbReference type="InterPro" id="IPR046347">
    <property type="entry name" value="bZIP_sf"/>
</dbReference>
<name>A0AAD5TPS4_9FUNG</name>
<feature type="region of interest" description="Disordered" evidence="2">
    <location>
        <begin position="196"/>
        <end position="294"/>
    </location>
</feature>
<dbReference type="AlphaFoldDB" id="A0AAD5TPS4"/>
<dbReference type="CDD" id="cd12193">
    <property type="entry name" value="bZIP_GCN4"/>
    <property type="match status" value="1"/>
</dbReference>
<dbReference type="GO" id="GO:0003700">
    <property type="term" value="F:DNA-binding transcription factor activity"/>
    <property type="evidence" value="ECO:0007669"/>
    <property type="project" value="InterPro"/>
</dbReference>
<evidence type="ECO:0000256" key="1">
    <source>
        <dbReference type="SAM" id="Coils"/>
    </source>
</evidence>
<dbReference type="Pfam" id="PF00170">
    <property type="entry name" value="bZIP_1"/>
    <property type="match status" value="1"/>
</dbReference>
<feature type="compositionally biased region" description="Low complexity" evidence="2">
    <location>
        <begin position="364"/>
        <end position="376"/>
    </location>
</feature>
<keyword evidence="5" id="KW-1185">Reference proteome</keyword>
<dbReference type="Gene3D" id="3.30.160.60">
    <property type="entry name" value="Classic Zinc Finger"/>
    <property type="match status" value="1"/>
</dbReference>
<comment type="caution">
    <text evidence="4">The sequence shown here is derived from an EMBL/GenBank/DDBJ whole genome shotgun (WGS) entry which is preliminary data.</text>
</comment>
<proteinExistence type="predicted"/>
<accession>A0AAD5TPS4</accession>